<feature type="region of interest" description="Disordered" evidence="1">
    <location>
        <begin position="608"/>
        <end position="628"/>
    </location>
</feature>
<dbReference type="EMBL" id="LR796770">
    <property type="protein sequence ID" value="CAB4164942.1"/>
    <property type="molecule type" value="Genomic_DNA"/>
</dbReference>
<organism evidence="3">
    <name type="scientific">uncultured Caudovirales phage</name>
    <dbReference type="NCBI Taxonomy" id="2100421"/>
    <lineage>
        <taxon>Viruses</taxon>
        <taxon>Duplodnaviria</taxon>
        <taxon>Heunggongvirae</taxon>
        <taxon>Uroviricota</taxon>
        <taxon>Caudoviricetes</taxon>
        <taxon>Peduoviridae</taxon>
        <taxon>Maltschvirus</taxon>
        <taxon>Maltschvirus maltsch</taxon>
    </lineage>
</organism>
<reference evidence="3" key="1">
    <citation type="submission" date="2020-05" db="EMBL/GenBank/DDBJ databases">
        <authorList>
            <person name="Chiriac C."/>
            <person name="Salcher M."/>
            <person name="Ghai R."/>
            <person name="Kavagutti S V."/>
        </authorList>
    </citation>
    <scope>NUCLEOTIDE SEQUENCE</scope>
</reference>
<protein>
    <submittedName>
        <fullName evidence="3">Uncharacterized protein</fullName>
    </submittedName>
</protein>
<gene>
    <name evidence="3" type="ORF">UFOVP1603_21</name>
    <name evidence="2" type="ORF">UFOVP833_4</name>
</gene>
<sequence>MSDVSPNSPDATIEDQRTPQEIADYWQDQITYAERKKKTYVTRGKQILKRYKNKRTMTNFGQPLANRRMNVLWSNVQTLKPVLFSQDPKANCARRNKSNKDPVGRVASIVLQNVLQNSIGMEDFSYAIGQVVSDRLLPGAGIALVEYRPEIEQDQVGWQAAETRYIHWEDWITNTARTWQEVRWWGYRTFHTRKECREIALADSGGDEEFADDVEANITLDHVEDKDNKDAPAKATIYTIWDIDTKQVYHIATGYQKAPLGIMPPPVNFDGFLPVPRPLQATTTTDSTYPVPDFDQYVDQADEIDMLTQRIGVLSKSLQAKGIYAGDMESIKQLMEQGDDGILIPVENWMMVMERGGLDKAISWFPVRDIAETLKRTIEARREAIQIMYEITGISDIMRGATEASETASAQQLKAQFGSVRVRESQRDVQRFIRDIIRKKAEVVAEHFELPVIQAMSGVKLLTQEQKQQVMQLQQLAQQRAMQNQQEQAQGLPLTPFPPLPPIPPMIMEAMKEPTWDEVMKLLRDEKLRGFVVDVETDSTIEPDQQAQQASAVQFVTAVTQYLGASAQILPLAPQAAPLLGELLGWATRQWKTADTIEGAIDEFVEQMEKAASAPKPPDPQQQIEQTKAGVAQIEAQTAMAESQIGMQTTQIKAQAEVQKAQSELEGTMLEHTTTMREKQADLAIAKAQPKPGAAP</sequence>
<dbReference type="EMBL" id="LR797475">
    <property type="protein sequence ID" value="CAB4218241.1"/>
    <property type="molecule type" value="Genomic_DNA"/>
</dbReference>
<name>A0A6J5SUJ4_9CAUD</name>
<accession>A0A6J5SUJ4</accession>
<evidence type="ECO:0000313" key="3">
    <source>
        <dbReference type="EMBL" id="CAB4218241.1"/>
    </source>
</evidence>
<evidence type="ECO:0000256" key="1">
    <source>
        <dbReference type="SAM" id="MobiDB-lite"/>
    </source>
</evidence>
<evidence type="ECO:0000313" key="2">
    <source>
        <dbReference type="EMBL" id="CAB4164942.1"/>
    </source>
</evidence>
<proteinExistence type="predicted"/>